<dbReference type="PROSITE" id="PS51340">
    <property type="entry name" value="MOSC"/>
    <property type="match status" value="1"/>
</dbReference>
<dbReference type="SUPFAM" id="SSF50800">
    <property type="entry name" value="PK beta-barrel domain-like"/>
    <property type="match status" value="1"/>
</dbReference>
<name>A0A1I1NJ05_9RHOB</name>
<dbReference type="GO" id="GO:0003824">
    <property type="term" value="F:catalytic activity"/>
    <property type="evidence" value="ECO:0007669"/>
    <property type="project" value="InterPro"/>
</dbReference>
<dbReference type="PANTHER" id="PTHR36930:SF1">
    <property type="entry name" value="MOSC DOMAIN-CONTAINING PROTEIN"/>
    <property type="match status" value="1"/>
</dbReference>
<accession>A0A1I1NJ05</accession>
<dbReference type="InterPro" id="IPR052716">
    <property type="entry name" value="MOSC_domain"/>
</dbReference>
<reference evidence="2 3" key="1">
    <citation type="submission" date="2016-10" db="EMBL/GenBank/DDBJ databases">
        <authorList>
            <person name="de Groot N.N."/>
        </authorList>
    </citation>
    <scope>NUCLEOTIDE SEQUENCE [LARGE SCALE GENOMIC DNA]</scope>
    <source>
        <strain evidence="2 3">DSM 29619</strain>
    </source>
</reference>
<protein>
    <submittedName>
        <fullName evidence="2">MOSC domain-containing protein</fullName>
    </submittedName>
</protein>
<gene>
    <name evidence="2" type="ORF">SAMN05421762_2871</name>
</gene>
<dbReference type="Proteomes" id="UP000231644">
    <property type="component" value="Unassembled WGS sequence"/>
</dbReference>
<evidence type="ECO:0000259" key="1">
    <source>
        <dbReference type="PROSITE" id="PS51340"/>
    </source>
</evidence>
<evidence type="ECO:0000313" key="3">
    <source>
        <dbReference type="Proteomes" id="UP000231644"/>
    </source>
</evidence>
<sequence>MPALKLTDFTCTITWLGRVTDRDAALESQPSDSLRAGFDGPEGEFHGGINRPSCSRVMHLHPRNTPIRNVRQFSILSQEDLDQIATRMEVDALHPDWLGATMVVKGLPDFTHLPPLSRLQGPDGVTLVVDMENRPCQLPAKVIEGHLPGMGKRFKSAAKGLRGVTAWVEREGVLSLGDSLRLAIPDQPVWSQLEAARKG</sequence>
<organism evidence="2 3">
    <name type="scientific">Pseudooceanicola nitratireducens</name>
    <dbReference type="NCBI Taxonomy" id="517719"/>
    <lineage>
        <taxon>Bacteria</taxon>
        <taxon>Pseudomonadati</taxon>
        <taxon>Pseudomonadota</taxon>
        <taxon>Alphaproteobacteria</taxon>
        <taxon>Rhodobacterales</taxon>
        <taxon>Paracoccaceae</taxon>
        <taxon>Pseudooceanicola</taxon>
    </lineage>
</organism>
<evidence type="ECO:0000313" key="2">
    <source>
        <dbReference type="EMBL" id="SFC94713.1"/>
    </source>
</evidence>
<dbReference type="STRING" id="517719.SAMN05421762_2871"/>
<feature type="domain" description="MOSC" evidence="1">
    <location>
        <begin position="24"/>
        <end position="183"/>
    </location>
</feature>
<dbReference type="Gene3D" id="2.40.33.20">
    <property type="entry name" value="PK beta-barrel domain-like"/>
    <property type="match status" value="1"/>
</dbReference>
<keyword evidence="3" id="KW-1185">Reference proteome</keyword>
<dbReference type="InterPro" id="IPR005302">
    <property type="entry name" value="MoCF_Sase_C"/>
</dbReference>
<dbReference type="GO" id="GO:0030151">
    <property type="term" value="F:molybdenum ion binding"/>
    <property type="evidence" value="ECO:0007669"/>
    <property type="project" value="InterPro"/>
</dbReference>
<proteinExistence type="predicted"/>
<dbReference type="AlphaFoldDB" id="A0A1I1NJ05"/>
<dbReference type="OrthoDB" id="9808413at2"/>
<dbReference type="EMBL" id="FOLX01000001">
    <property type="protein sequence ID" value="SFC94713.1"/>
    <property type="molecule type" value="Genomic_DNA"/>
</dbReference>
<dbReference type="PANTHER" id="PTHR36930">
    <property type="entry name" value="METAL-SULFUR CLUSTER BIOSYNTHESIS PROTEINS YUAD-RELATED"/>
    <property type="match status" value="1"/>
</dbReference>
<dbReference type="Pfam" id="PF03473">
    <property type="entry name" value="MOSC"/>
    <property type="match status" value="1"/>
</dbReference>
<dbReference type="InterPro" id="IPR011037">
    <property type="entry name" value="Pyrv_Knase-like_insert_dom_sf"/>
</dbReference>
<dbReference type="RefSeq" id="WP_093446682.1">
    <property type="nucleotide sequence ID" value="NZ_FNZG01000001.1"/>
</dbReference>
<dbReference type="GO" id="GO:0030170">
    <property type="term" value="F:pyridoxal phosphate binding"/>
    <property type="evidence" value="ECO:0007669"/>
    <property type="project" value="InterPro"/>
</dbReference>